<dbReference type="Pfam" id="PF04851">
    <property type="entry name" value="ResIII"/>
    <property type="match status" value="1"/>
</dbReference>
<evidence type="ECO:0000259" key="5">
    <source>
        <dbReference type="PROSITE" id="PS51192"/>
    </source>
</evidence>
<dbReference type="InterPro" id="IPR014001">
    <property type="entry name" value="Helicase_ATP-bd"/>
</dbReference>
<feature type="domain" description="Helicase ATP-binding" evidence="5">
    <location>
        <begin position="98"/>
        <end position="247"/>
    </location>
</feature>
<dbReference type="GO" id="GO:0016787">
    <property type="term" value="F:hydrolase activity"/>
    <property type="evidence" value="ECO:0007669"/>
    <property type="project" value="UniProtKB-KW"/>
</dbReference>
<dbReference type="EMBL" id="MN739416">
    <property type="protein sequence ID" value="QHT03664.1"/>
    <property type="molecule type" value="Genomic_DNA"/>
</dbReference>
<reference evidence="6" key="1">
    <citation type="journal article" date="2020" name="Nature">
        <title>Giant virus diversity and host interactions through global metagenomics.</title>
        <authorList>
            <person name="Schulz F."/>
            <person name="Roux S."/>
            <person name="Paez-Espino D."/>
            <person name="Jungbluth S."/>
            <person name="Walsh D.A."/>
            <person name="Denef V.J."/>
            <person name="McMahon K.D."/>
            <person name="Konstantinidis K.T."/>
            <person name="Eloe-Fadrosh E.A."/>
            <person name="Kyrpides N.C."/>
            <person name="Woyke T."/>
        </authorList>
    </citation>
    <scope>NUCLEOTIDE SEQUENCE</scope>
    <source>
        <strain evidence="6">GVMAG-M-3300021120-1</strain>
    </source>
</reference>
<dbReference type="PROSITE" id="PS51192">
    <property type="entry name" value="HELICASE_ATP_BIND_1"/>
    <property type="match status" value="1"/>
</dbReference>
<evidence type="ECO:0000256" key="1">
    <source>
        <dbReference type="ARBA" id="ARBA00022741"/>
    </source>
</evidence>
<dbReference type="PANTHER" id="PTHR11274">
    <property type="entry name" value="RAD25/XP-B DNA REPAIR HELICASE"/>
    <property type="match status" value="1"/>
</dbReference>
<keyword evidence="3" id="KW-0347">Helicase</keyword>
<organism evidence="6">
    <name type="scientific">viral metagenome</name>
    <dbReference type="NCBI Taxonomy" id="1070528"/>
    <lineage>
        <taxon>unclassified sequences</taxon>
        <taxon>metagenomes</taxon>
        <taxon>organismal metagenomes</taxon>
    </lineage>
</organism>
<dbReference type="InterPro" id="IPR027417">
    <property type="entry name" value="P-loop_NTPase"/>
</dbReference>
<dbReference type="GO" id="GO:0005524">
    <property type="term" value="F:ATP binding"/>
    <property type="evidence" value="ECO:0007669"/>
    <property type="project" value="UniProtKB-KW"/>
</dbReference>
<dbReference type="InterPro" id="IPR050615">
    <property type="entry name" value="ATP-dep_DNA_Helicase"/>
</dbReference>
<dbReference type="AlphaFoldDB" id="A0A6C0CJ20"/>
<accession>A0A6C0CJ20</accession>
<evidence type="ECO:0000313" key="6">
    <source>
        <dbReference type="EMBL" id="QHT03664.1"/>
    </source>
</evidence>
<protein>
    <recommendedName>
        <fullName evidence="5">Helicase ATP-binding domain-containing protein</fullName>
    </recommendedName>
</protein>
<evidence type="ECO:0000256" key="2">
    <source>
        <dbReference type="ARBA" id="ARBA00022801"/>
    </source>
</evidence>
<dbReference type="SMART" id="SM00487">
    <property type="entry name" value="DEXDc"/>
    <property type="match status" value="1"/>
</dbReference>
<keyword evidence="4" id="KW-0067">ATP-binding</keyword>
<sequence length="458" mass="52565">MLTLQGYKIAKKDVPNMAEVRRALNVRPYVPSVFVKPQYVTRYPIFTETDHHIFVPKHYGIQTFGNITENRRDVPKTHPKFWEFAGQIRPAQKEVVESYLCPEPRDGIISLQTGGGKTVCALYIASKIQMPTIVLVHNTFLRDQWIDRIKTFLPKARIGSIQGEVIDVENKDIVVAMLQSVSLKDYPASAFQSFGFVIVDECHHIASESFSQSLTKMTCKHMLGLSATPERKDKLMYVINWFLGPMLYKSDTSDKVDEKVRVEVYDFEEGDDAYNEIIYNNSGVMFTTLMINKVAEYAPRNELIRELLEDAFEEEDRQILVLTDRVEHTKTIFEILPPALQSQAGILGRNVKAADRTVMCESKRILIGTYAMCKEGFDVATLNTLLIATPRPDVDQIVGRILRVEKDKRKVDPLIIDIVDPAFRRQFQERLGLYRKRNYQVEKMKLLSNEDSEKPVFA</sequence>
<dbReference type="GO" id="GO:0004386">
    <property type="term" value="F:helicase activity"/>
    <property type="evidence" value="ECO:0007669"/>
    <property type="project" value="UniProtKB-KW"/>
</dbReference>
<dbReference type="Gene3D" id="3.40.50.300">
    <property type="entry name" value="P-loop containing nucleotide triphosphate hydrolases"/>
    <property type="match status" value="2"/>
</dbReference>
<dbReference type="InterPro" id="IPR006935">
    <property type="entry name" value="Helicase/UvrB_N"/>
</dbReference>
<name>A0A6C0CJ20_9ZZZZ</name>
<dbReference type="GO" id="GO:0003677">
    <property type="term" value="F:DNA binding"/>
    <property type="evidence" value="ECO:0007669"/>
    <property type="project" value="InterPro"/>
</dbReference>
<dbReference type="CDD" id="cd17926">
    <property type="entry name" value="DEXHc_RE"/>
    <property type="match status" value="1"/>
</dbReference>
<keyword evidence="2" id="KW-0378">Hydrolase</keyword>
<proteinExistence type="predicted"/>
<evidence type="ECO:0000256" key="4">
    <source>
        <dbReference type="ARBA" id="ARBA00022840"/>
    </source>
</evidence>
<evidence type="ECO:0000256" key="3">
    <source>
        <dbReference type="ARBA" id="ARBA00022806"/>
    </source>
</evidence>
<dbReference type="SUPFAM" id="SSF52540">
    <property type="entry name" value="P-loop containing nucleoside triphosphate hydrolases"/>
    <property type="match status" value="2"/>
</dbReference>
<dbReference type="CDD" id="cd18785">
    <property type="entry name" value="SF2_C"/>
    <property type="match status" value="1"/>
</dbReference>
<dbReference type="PANTHER" id="PTHR11274:SF0">
    <property type="entry name" value="GENERAL TRANSCRIPTION AND DNA REPAIR FACTOR IIH HELICASE SUBUNIT XPB"/>
    <property type="match status" value="1"/>
</dbReference>
<keyword evidence="1" id="KW-0547">Nucleotide-binding</keyword>